<dbReference type="AlphaFoldDB" id="A0A0H3DDU7"/>
<dbReference type="Pfam" id="PF13576">
    <property type="entry name" value="Pentapeptide_3"/>
    <property type="match status" value="1"/>
</dbReference>
<dbReference type="SUPFAM" id="SSF141571">
    <property type="entry name" value="Pentapeptide repeat-like"/>
    <property type="match status" value="1"/>
</dbReference>
<keyword evidence="2" id="KW-1133">Transmembrane helix</keyword>
<proteinExistence type="predicted"/>
<evidence type="ECO:0000313" key="4">
    <source>
        <dbReference type="Proteomes" id="UP000000328"/>
    </source>
</evidence>
<dbReference type="RefSeq" id="WP_013228451.1">
    <property type="nucleotide sequence ID" value="NC_014318.1"/>
</dbReference>
<dbReference type="PATRIC" id="fig|749927.5.peg.6945"/>
<dbReference type="OrthoDB" id="8440251at2"/>
<evidence type="ECO:0000256" key="1">
    <source>
        <dbReference type="SAM" id="MobiDB-lite"/>
    </source>
</evidence>
<feature type="transmembrane region" description="Helical" evidence="2">
    <location>
        <begin position="32"/>
        <end position="56"/>
    </location>
</feature>
<name>A0A0H3DDU7_AMYMU</name>
<sequence>MSKPPARPAGEATTEPAGLRGERLGKVLTTRAIVFAGLIVVVVAVGTLWLLLALFGAGTPADQAQLEVFRATGNVVLGAGGAVALVLAARRQRLGELELRRKEQELAQREHAQKHVEQVASDNAAHQRRLAEDARVDAAERRITELYTKAADQLGAEKTPIRLAGLYALERLAQNTPDQRQTIVNLLCAYLRLPYALPTGPRLPRWSSLRAPGSGDDAADSTDGHASDQELEVRATAQRILAGHLYPGDSPGVPRPEFWPGITLNLTGALLCHFDFRGCRVGNARFGGARFAGWTRFEDVEFTGYAIFGGSEFHRSANFKRARFHGSALFRGAVFHNGATFDEAVFRDEALFGGVRTIDGVPHPDGAEFGGTVSFAAATFERNVVLEHVRVADEAAGHVWPPADQPSA</sequence>
<accession>A0A0H3DDU7</accession>
<evidence type="ECO:0000313" key="3">
    <source>
        <dbReference type="EMBL" id="ADJ48402.1"/>
    </source>
</evidence>
<reference evidence="3 4" key="1">
    <citation type="journal article" date="2010" name="Cell Res.">
        <title>Complete genome sequence of the rifamycin SV-producing Amycolatopsis mediterranei U32 revealed its genetic characteristics in phylogeny and metabolism.</title>
        <authorList>
            <person name="Zhao W."/>
            <person name="Zhong Y."/>
            <person name="Yuan H."/>
            <person name="Wang J."/>
            <person name="Zheng H."/>
            <person name="Wang Y."/>
            <person name="Cen X."/>
            <person name="Xu F."/>
            <person name="Bai J."/>
            <person name="Han X."/>
            <person name="Lu G."/>
            <person name="Zhu Y."/>
            <person name="Shao Z."/>
            <person name="Yan H."/>
            <person name="Li C."/>
            <person name="Peng N."/>
            <person name="Zhang Z."/>
            <person name="Zhang Y."/>
            <person name="Lin W."/>
            <person name="Fan Y."/>
            <person name="Qin Z."/>
            <person name="Hu Y."/>
            <person name="Zhu B."/>
            <person name="Wang S."/>
            <person name="Ding X."/>
            <person name="Zhao G.P."/>
        </authorList>
    </citation>
    <scope>NUCLEOTIDE SEQUENCE [LARGE SCALE GENOMIC DNA]</scope>
    <source>
        <strain evidence="4">U-32</strain>
    </source>
</reference>
<dbReference type="eggNOG" id="COG1357">
    <property type="taxonomic scope" value="Bacteria"/>
</dbReference>
<dbReference type="KEGG" id="amd:AMED_6676"/>
<feature type="transmembrane region" description="Helical" evidence="2">
    <location>
        <begin position="68"/>
        <end position="89"/>
    </location>
</feature>
<organism evidence="3 4">
    <name type="scientific">Amycolatopsis mediterranei (strain U-32)</name>
    <dbReference type="NCBI Taxonomy" id="749927"/>
    <lineage>
        <taxon>Bacteria</taxon>
        <taxon>Bacillati</taxon>
        <taxon>Actinomycetota</taxon>
        <taxon>Actinomycetes</taxon>
        <taxon>Pseudonocardiales</taxon>
        <taxon>Pseudonocardiaceae</taxon>
        <taxon>Amycolatopsis</taxon>
    </lineage>
</organism>
<keyword evidence="2" id="KW-0472">Membrane</keyword>
<gene>
    <name evidence="3" type="ordered locus">AMED_6676</name>
</gene>
<dbReference type="GeneID" id="92874327"/>
<dbReference type="EMBL" id="CP002000">
    <property type="protein sequence ID" value="ADJ48402.1"/>
    <property type="molecule type" value="Genomic_DNA"/>
</dbReference>
<protein>
    <recommendedName>
        <fullName evidence="5">Pentapeptide repeat-containing protein</fullName>
    </recommendedName>
</protein>
<evidence type="ECO:0008006" key="5">
    <source>
        <dbReference type="Google" id="ProtNLM"/>
    </source>
</evidence>
<keyword evidence="2" id="KW-0812">Transmembrane</keyword>
<evidence type="ECO:0000256" key="2">
    <source>
        <dbReference type="SAM" id="Phobius"/>
    </source>
</evidence>
<dbReference type="Gene3D" id="2.160.20.80">
    <property type="entry name" value="E3 ubiquitin-protein ligase SopA"/>
    <property type="match status" value="1"/>
</dbReference>
<dbReference type="HOGENOM" id="CLU_029034_2_0_11"/>
<dbReference type="Proteomes" id="UP000000328">
    <property type="component" value="Chromosome"/>
</dbReference>
<dbReference type="InterPro" id="IPR001646">
    <property type="entry name" value="5peptide_repeat"/>
</dbReference>
<feature type="region of interest" description="Disordered" evidence="1">
    <location>
        <begin position="207"/>
        <end position="227"/>
    </location>
</feature>